<name>A0ABX8UL61_9BURK</name>
<accession>A0ABX8UL61</accession>
<evidence type="ECO:0008006" key="4">
    <source>
        <dbReference type="Google" id="ProtNLM"/>
    </source>
</evidence>
<protein>
    <recommendedName>
        <fullName evidence="4">Type II secretion system (T2SS) protein M subtype b</fullName>
    </recommendedName>
</protein>
<dbReference type="InterPro" id="IPR014717">
    <property type="entry name" value="Transl_elong_EF1B/ribsomal_bS6"/>
</dbReference>
<evidence type="ECO:0000313" key="3">
    <source>
        <dbReference type="Proteomes" id="UP000826462"/>
    </source>
</evidence>
<sequence length="170" mass="18793">MNRLLWEARRMQWRLGTPGLLAAVLVGAVIAIAVFEIVPTARDIATREHELDTRTAKLAEPPPPTPDEAVGPASPDQRFFVFLHSFHAIALKNGISIPQVSYEPPKEDGALRRYAVTASFASTYLQLRSFFADLRRLPGVRCQRVAVSRPDIGATQLDVRIQCSFLVEGA</sequence>
<evidence type="ECO:0000256" key="1">
    <source>
        <dbReference type="SAM" id="MobiDB-lite"/>
    </source>
</evidence>
<evidence type="ECO:0000313" key="2">
    <source>
        <dbReference type="EMBL" id="QYD69726.1"/>
    </source>
</evidence>
<organism evidence="2 3">
    <name type="scientific">Paraburkholderia edwinii</name>
    <dbReference type="NCBI Taxonomy" id="2861782"/>
    <lineage>
        <taxon>Bacteria</taxon>
        <taxon>Pseudomonadati</taxon>
        <taxon>Pseudomonadota</taxon>
        <taxon>Betaproteobacteria</taxon>
        <taxon>Burkholderiales</taxon>
        <taxon>Burkholderiaceae</taxon>
        <taxon>Paraburkholderia</taxon>
    </lineage>
</organism>
<dbReference type="RefSeq" id="WP_219799065.1">
    <property type="nucleotide sequence ID" value="NZ_CP080095.1"/>
</dbReference>
<feature type="region of interest" description="Disordered" evidence="1">
    <location>
        <begin position="51"/>
        <end position="71"/>
    </location>
</feature>
<dbReference type="EMBL" id="CP080095">
    <property type="protein sequence ID" value="QYD69726.1"/>
    <property type="molecule type" value="Genomic_DNA"/>
</dbReference>
<gene>
    <name evidence="2" type="ORF">KZJ38_05030</name>
</gene>
<dbReference type="Proteomes" id="UP000826462">
    <property type="component" value="Chromosome 1"/>
</dbReference>
<dbReference type="Gene3D" id="3.30.70.60">
    <property type="match status" value="1"/>
</dbReference>
<keyword evidence="3" id="KW-1185">Reference proteome</keyword>
<reference evidence="2 3" key="1">
    <citation type="submission" date="2021-07" db="EMBL/GenBank/DDBJ databases">
        <title>Paraburkholderia edwinii protects Aspergillus sp. from phenazines by acting as a toxin sponge.</title>
        <authorList>
            <person name="Dahlstrom K.M."/>
            <person name="Newman D.K."/>
        </authorList>
    </citation>
    <scope>NUCLEOTIDE SEQUENCE [LARGE SCALE GENOMIC DNA]</scope>
    <source>
        <strain evidence="2 3">Pe01</strain>
    </source>
</reference>
<proteinExistence type="predicted"/>